<gene>
    <name evidence="4" type="ORF">Zmor_003947</name>
</gene>
<dbReference type="PIRSF" id="PIRSF005409">
    <property type="entry name" value="Synaptobrevin_euk"/>
    <property type="match status" value="1"/>
</dbReference>
<dbReference type="Proteomes" id="UP001168821">
    <property type="component" value="Unassembled WGS sequence"/>
</dbReference>
<evidence type="ECO:0000313" key="5">
    <source>
        <dbReference type="Proteomes" id="UP001168821"/>
    </source>
</evidence>
<keyword evidence="2" id="KW-0812">Transmembrane</keyword>
<keyword evidence="5" id="KW-1185">Reference proteome</keyword>
<comment type="caution">
    <text evidence="4">The sequence shown here is derived from an EMBL/GenBank/DDBJ whole genome shotgun (WGS) entry which is preliminary data.</text>
</comment>
<dbReference type="PRINTS" id="PR00219">
    <property type="entry name" value="SYNAPTOBREVN"/>
</dbReference>
<dbReference type="Pfam" id="PF00957">
    <property type="entry name" value="Synaptobrevin"/>
    <property type="match status" value="1"/>
</dbReference>
<dbReference type="InterPro" id="IPR016444">
    <property type="entry name" value="Synaptobrevin/VAMP"/>
</dbReference>
<organism evidence="4 5">
    <name type="scientific">Zophobas morio</name>
    <dbReference type="NCBI Taxonomy" id="2755281"/>
    <lineage>
        <taxon>Eukaryota</taxon>
        <taxon>Metazoa</taxon>
        <taxon>Ecdysozoa</taxon>
        <taxon>Arthropoda</taxon>
        <taxon>Hexapoda</taxon>
        <taxon>Insecta</taxon>
        <taxon>Pterygota</taxon>
        <taxon>Neoptera</taxon>
        <taxon>Endopterygota</taxon>
        <taxon>Coleoptera</taxon>
        <taxon>Polyphaga</taxon>
        <taxon>Cucujiformia</taxon>
        <taxon>Tenebrionidae</taxon>
        <taxon>Zophobas</taxon>
    </lineage>
</organism>
<name>A0AA38HJ66_9CUCU</name>
<evidence type="ECO:0000256" key="2">
    <source>
        <dbReference type="SAM" id="Phobius"/>
    </source>
</evidence>
<evidence type="ECO:0000259" key="3">
    <source>
        <dbReference type="PROSITE" id="PS50892"/>
    </source>
</evidence>
<feature type="domain" description="V-SNARE coiled-coil homology" evidence="3">
    <location>
        <begin position="5"/>
        <end position="65"/>
    </location>
</feature>
<protein>
    <recommendedName>
        <fullName evidence="3">V-SNARE coiled-coil homology domain-containing protein</fullName>
    </recommendedName>
</protein>
<evidence type="ECO:0000313" key="4">
    <source>
        <dbReference type="EMBL" id="KAJ3628702.1"/>
    </source>
</evidence>
<dbReference type="Gene3D" id="1.20.5.110">
    <property type="match status" value="1"/>
</dbReference>
<dbReference type="PROSITE" id="PS50892">
    <property type="entry name" value="V_SNARE"/>
    <property type="match status" value="1"/>
</dbReference>
<dbReference type="GO" id="GO:0016192">
    <property type="term" value="P:vesicle-mediated transport"/>
    <property type="evidence" value="ECO:0007669"/>
    <property type="project" value="InterPro"/>
</dbReference>
<feature type="transmembrane region" description="Helical" evidence="2">
    <location>
        <begin position="67"/>
        <end position="88"/>
    </location>
</feature>
<dbReference type="EMBL" id="JALNTZ010001108">
    <property type="protein sequence ID" value="KAJ3628702.1"/>
    <property type="molecule type" value="Genomic_DNA"/>
</dbReference>
<proteinExistence type="predicted"/>
<dbReference type="InterPro" id="IPR042855">
    <property type="entry name" value="V_SNARE_CC"/>
</dbReference>
<dbReference type="InterPro" id="IPR001388">
    <property type="entry name" value="Synaptobrevin-like"/>
</dbReference>
<sequence>MSDQRIQDTQRQVDEVVDIMRQNVSQVIERDEKLTNIDDKSEALVSGANRFQKTSTQVKRRLWWKNVWWTMAIVGVILLIVLIILLIAQPWKKK</sequence>
<keyword evidence="1" id="KW-0175">Coiled coil</keyword>
<dbReference type="AlphaFoldDB" id="A0AA38HJ66"/>
<reference evidence="4" key="1">
    <citation type="journal article" date="2023" name="G3 (Bethesda)">
        <title>Whole genome assemblies of Zophobas morio and Tenebrio molitor.</title>
        <authorList>
            <person name="Kaur S."/>
            <person name="Stinson S.A."/>
            <person name="diCenzo G.C."/>
        </authorList>
    </citation>
    <scope>NUCLEOTIDE SEQUENCE</scope>
    <source>
        <strain evidence="4">QUZm001</strain>
    </source>
</reference>
<evidence type="ECO:0000256" key="1">
    <source>
        <dbReference type="PROSITE-ProRule" id="PRU00290"/>
    </source>
</evidence>
<dbReference type="SUPFAM" id="SSF58038">
    <property type="entry name" value="SNARE fusion complex"/>
    <property type="match status" value="1"/>
</dbReference>
<dbReference type="GO" id="GO:0016020">
    <property type="term" value="C:membrane"/>
    <property type="evidence" value="ECO:0007669"/>
    <property type="project" value="InterPro"/>
</dbReference>
<accession>A0AA38HJ66</accession>
<keyword evidence="2" id="KW-1133">Transmembrane helix</keyword>
<dbReference type="PANTHER" id="PTHR45701">
    <property type="entry name" value="SYNAPTOBREVIN FAMILY MEMBER"/>
    <property type="match status" value="1"/>
</dbReference>
<keyword evidence="2" id="KW-0472">Membrane</keyword>